<dbReference type="Proteomes" id="UP000054683">
    <property type="component" value="Unassembled WGS sequence"/>
</dbReference>
<dbReference type="PANTHER" id="PTHR34309">
    <property type="entry name" value="SLR1406 PROTEIN"/>
    <property type="match status" value="1"/>
</dbReference>
<dbReference type="SUPFAM" id="SSF143744">
    <property type="entry name" value="GlcG-like"/>
    <property type="match status" value="1"/>
</dbReference>
<sequence>MQVLSLSQASKIMDETLAKARKLGCAPMTVAVLDAGGHLLALKREDHSSIMRPQIAQAKAWGALGMGMGGRALAERAAQAPAFFAALTDISQGRIVPVPGGVLIRNGEGDVIGAVGVSGDHPEEDEMCAAFGIESAGLKADGG</sequence>
<accession>A0A158GY79</accession>
<evidence type="ECO:0008006" key="3">
    <source>
        <dbReference type="Google" id="ProtNLM"/>
    </source>
</evidence>
<name>A0A158GY79_9BURK</name>
<dbReference type="InterPro" id="IPR038084">
    <property type="entry name" value="PduO/GlcC-like_sf"/>
</dbReference>
<dbReference type="AlphaFoldDB" id="A0A158GY79"/>
<dbReference type="InterPro" id="IPR052517">
    <property type="entry name" value="GlcG_carb_metab_protein"/>
</dbReference>
<dbReference type="OrthoDB" id="9815788at2"/>
<dbReference type="RefSeq" id="WP_062086874.1">
    <property type="nucleotide sequence ID" value="NZ_FCOK02000022.1"/>
</dbReference>
<reference evidence="1 2" key="1">
    <citation type="submission" date="2016-01" db="EMBL/GenBank/DDBJ databases">
        <authorList>
            <person name="Oliw E.H."/>
        </authorList>
    </citation>
    <scope>NUCLEOTIDE SEQUENCE [LARGE SCALE GENOMIC DNA]</scope>
    <source>
        <strain evidence="1">LMG 27134</strain>
    </source>
</reference>
<organism evidence="1 2">
    <name type="scientific">Caballeronia udeis</name>
    <dbReference type="NCBI Taxonomy" id="1232866"/>
    <lineage>
        <taxon>Bacteria</taxon>
        <taxon>Pseudomonadati</taxon>
        <taxon>Pseudomonadota</taxon>
        <taxon>Betaproteobacteria</taxon>
        <taxon>Burkholderiales</taxon>
        <taxon>Burkholderiaceae</taxon>
        <taxon>Caballeronia</taxon>
    </lineage>
</organism>
<evidence type="ECO:0000313" key="1">
    <source>
        <dbReference type="EMBL" id="SAL37016.1"/>
    </source>
</evidence>
<dbReference type="Pfam" id="PF03928">
    <property type="entry name" value="HbpS-like"/>
    <property type="match status" value="1"/>
</dbReference>
<dbReference type="EMBL" id="FCOK02000022">
    <property type="protein sequence ID" value="SAL37016.1"/>
    <property type="molecule type" value="Genomic_DNA"/>
</dbReference>
<dbReference type="PANTHER" id="PTHR34309:SF10">
    <property type="entry name" value="SLR1406 PROTEIN"/>
    <property type="match status" value="1"/>
</dbReference>
<gene>
    <name evidence="1" type="ORF">AWB69_03573</name>
</gene>
<dbReference type="Gene3D" id="3.30.450.150">
    <property type="entry name" value="Haem-degrading domain"/>
    <property type="match status" value="1"/>
</dbReference>
<dbReference type="InterPro" id="IPR005624">
    <property type="entry name" value="PduO/GlcC-like"/>
</dbReference>
<evidence type="ECO:0000313" key="2">
    <source>
        <dbReference type="Proteomes" id="UP000054683"/>
    </source>
</evidence>
<proteinExistence type="predicted"/>
<protein>
    <recommendedName>
        <fullName evidence="3">GlcG protein</fullName>
    </recommendedName>
</protein>